<evidence type="ECO:0000313" key="1">
    <source>
        <dbReference type="EMBL" id="KAJ0053521.1"/>
    </source>
</evidence>
<dbReference type="Proteomes" id="UP001163603">
    <property type="component" value="Chromosome 1"/>
</dbReference>
<gene>
    <name evidence="1" type="ORF">Pint_01449</name>
</gene>
<dbReference type="EMBL" id="CM047736">
    <property type="protein sequence ID" value="KAJ0053521.1"/>
    <property type="molecule type" value="Genomic_DNA"/>
</dbReference>
<protein>
    <submittedName>
        <fullName evidence="1">Uncharacterized protein</fullName>
    </submittedName>
</protein>
<keyword evidence="2" id="KW-1185">Reference proteome</keyword>
<accession>A0ACC0ZL54</accession>
<name>A0ACC0ZL54_9ROSI</name>
<organism evidence="1 2">
    <name type="scientific">Pistacia integerrima</name>
    <dbReference type="NCBI Taxonomy" id="434235"/>
    <lineage>
        <taxon>Eukaryota</taxon>
        <taxon>Viridiplantae</taxon>
        <taxon>Streptophyta</taxon>
        <taxon>Embryophyta</taxon>
        <taxon>Tracheophyta</taxon>
        <taxon>Spermatophyta</taxon>
        <taxon>Magnoliopsida</taxon>
        <taxon>eudicotyledons</taxon>
        <taxon>Gunneridae</taxon>
        <taxon>Pentapetalae</taxon>
        <taxon>rosids</taxon>
        <taxon>malvids</taxon>
        <taxon>Sapindales</taxon>
        <taxon>Anacardiaceae</taxon>
        <taxon>Pistacia</taxon>
    </lineage>
</organism>
<reference evidence="2" key="1">
    <citation type="journal article" date="2023" name="G3 (Bethesda)">
        <title>Genome assembly and association tests identify interacting loci associated with vigor, precocity, and sex in interspecific pistachio rootstocks.</title>
        <authorList>
            <person name="Palmer W."/>
            <person name="Jacygrad E."/>
            <person name="Sagayaradj S."/>
            <person name="Cavanaugh K."/>
            <person name="Han R."/>
            <person name="Bertier L."/>
            <person name="Beede B."/>
            <person name="Kafkas S."/>
            <person name="Golino D."/>
            <person name="Preece J."/>
            <person name="Michelmore R."/>
        </authorList>
    </citation>
    <scope>NUCLEOTIDE SEQUENCE [LARGE SCALE GENOMIC DNA]</scope>
</reference>
<proteinExistence type="predicted"/>
<evidence type="ECO:0000313" key="2">
    <source>
        <dbReference type="Proteomes" id="UP001163603"/>
    </source>
</evidence>
<sequence>MVLQLSCLLQENPNKLKLQTPVTITRKLNDSVCKKGLAKDILDSVTIHRKKQDLKRLSPQKRHKVVQTTKLITEHQESVVPVRGILKNHKKDVPVQTASICGIQGGSQVNPCGVQHSDRHVRFSGKDDILGPSKRSVSSFENNIFKLYSDSITSSSEKDRSTGSEDELATLNGIDGDVVSISIEHGTGVQSMIEKDLFPLTHDCVDIPNFQRAHITSQEKLKHLSDKSVPLCQVPLCEDNLRMFDRGNRLTSYGPPYAGTPKLLSALNKVCNPCVNPQLRGSVSRASNSSAKFIDYFENNSHGVAEMSSMANMRQIPQSSSTGFTFSESAKLRLPSLAENMTGHAMQYPPCSDLSTMERRSSLCPFPEWKQRAVSFRQNCMSEEFFSLPLNSQGELIQASNGKGCFNQLNKSNLEAGSSSGLPVLNYELQRNMGDCSSTLKERHNVERFLPKDQLNLFPGENYVKENPNWHLPARLGVTESTITAEEVHRRNSGNGSNHSIPFLDSGQNLMNMSLDRFRQYDQVQNQDGVGVIHPKENSDQMLLNRTQLTMRLMGKDVAIGRSSKEMQGFPDGKVWTEKEVISEHRTSSSGPENLSVKSHFQDWLNPASGKPNQPLEIQSNQVPQSNTVMGGPDSRFFHPYIYWKTNPPSENGILTDNRNHSSKLHHIANPFPFREVLNLTGNLEEPFIPGPDTLRVSSHAGSAPHFNCQHMDWSPAEFNYKQNPPQATKSVFNFPFLHPDCVEPVQPSWFQSSSKSLAPWLSQTAQVKTPVAGSQPFAGFDGKYHPHTAEPNLTATPSVHQSPVAYPYNAMTSQTHMQSSLGPVAVVHPSFVSALSGTQPVSSINMSYRNRNKAKDRMQSKALGIKSLNHCQKTKKRPAYKDGYSTNATKISNLVIQEDVSAVTEFTREDYSRNIQCNAGASEPTSNKDRASSSGCNPLEVQEDVYSMTGLARDNFIQDMQYNDGSIELNSECVGASGVGCVPNESLKIEVRTSLGIDSSKVDGIARSGPIKLGAGAKYILKPSQNMDQDNSRLVHSTIPFATVPDSNNLSESQKKSTKVYRIPSLGQAKDCSYLVASGIWVSELEDKS</sequence>
<comment type="caution">
    <text evidence="1">The sequence shown here is derived from an EMBL/GenBank/DDBJ whole genome shotgun (WGS) entry which is preliminary data.</text>
</comment>